<evidence type="ECO:0000256" key="3">
    <source>
        <dbReference type="ARBA" id="ARBA00022729"/>
    </source>
</evidence>
<evidence type="ECO:0000259" key="7">
    <source>
        <dbReference type="Pfam" id="PF14322"/>
    </source>
</evidence>
<dbReference type="CDD" id="cd08977">
    <property type="entry name" value="SusD"/>
    <property type="match status" value="1"/>
</dbReference>
<comment type="subcellular location">
    <subcellularLocation>
        <location evidence="1">Cell outer membrane</location>
    </subcellularLocation>
</comment>
<keyword evidence="4" id="KW-0472">Membrane</keyword>
<keyword evidence="5" id="KW-0998">Cell outer membrane</keyword>
<dbReference type="Pfam" id="PF14322">
    <property type="entry name" value="SusD-like_3"/>
    <property type="match status" value="1"/>
</dbReference>
<dbReference type="Proteomes" id="UP000267469">
    <property type="component" value="Unassembled WGS sequence"/>
</dbReference>
<keyword evidence="9" id="KW-1185">Reference proteome</keyword>
<dbReference type="Pfam" id="PF07980">
    <property type="entry name" value="SusD_RagB"/>
    <property type="match status" value="1"/>
</dbReference>
<dbReference type="EMBL" id="RJTM01000029">
    <property type="protein sequence ID" value="RNL90713.1"/>
    <property type="molecule type" value="Genomic_DNA"/>
</dbReference>
<keyword evidence="3" id="KW-0732">Signal</keyword>
<evidence type="ECO:0000313" key="9">
    <source>
        <dbReference type="Proteomes" id="UP000267469"/>
    </source>
</evidence>
<dbReference type="InterPro" id="IPR012944">
    <property type="entry name" value="SusD_RagB_dom"/>
</dbReference>
<gene>
    <name evidence="8" type="ORF">ED312_05945</name>
</gene>
<dbReference type="InterPro" id="IPR033985">
    <property type="entry name" value="SusD-like_N"/>
</dbReference>
<proteinExistence type="inferred from homology"/>
<dbReference type="PROSITE" id="PS51257">
    <property type="entry name" value="PROKAR_LIPOPROTEIN"/>
    <property type="match status" value="1"/>
</dbReference>
<evidence type="ECO:0000256" key="4">
    <source>
        <dbReference type="ARBA" id="ARBA00023136"/>
    </source>
</evidence>
<dbReference type="SUPFAM" id="SSF48452">
    <property type="entry name" value="TPR-like"/>
    <property type="match status" value="1"/>
</dbReference>
<feature type="domain" description="RagB/SusD" evidence="6">
    <location>
        <begin position="316"/>
        <end position="401"/>
    </location>
</feature>
<name>A0A3N0ES78_SINP1</name>
<dbReference type="AlphaFoldDB" id="A0A3N0ES78"/>
<accession>A0A3N0ES78</accession>
<comment type="similarity">
    <text evidence="2">Belongs to the SusD family.</text>
</comment>
<organism evidence="8 9">
    <name type="scientific">Sinomicrobium pectinilyticum</name>
    <dbReference type="NCBI Taxonomy" id="1084421"/>
    <lineage>
        <taxon>Bacteria</taxon>
        <taxon>Pseudomonadati</taxon>
        <taxon>Bacteroidota</taxon>
        <taxon>Flavobacteriia</taxon>
        <taxon>Flavobacteriales</taxon>
        <taxon>Flavobacteriaceae</taxon>
        <taxon>Sinomicrobium</taxon>
    </lineage>
</organism>
<evidence type="ECO:0000256" key="1">
    <source>
        <dbReference type="ARBA" id="ARBA00004442"/>
    </source>
</evidence>
<evidence type="ECO:0000256" key="5">
    <source>
        <dbReference type="ARBA" id="ARBA00023237"/>
    </source>
</evidence>
<dbReference type="InterPro" id="IPR011990">
    <property type="entry name" value="TPR-like_helical_dom_sf"/>
</dbReference>
<dbReference type="Gene3D" id="1.25.40.390">
    <property type="match status" value="1"/>
</dbReference>
<reference evidence="8 9" key="1">
    <citation type="submission" date="2018-10" db="EMBL/GenBank/DDBJ databases">
        <title>Sinomicrobium pectinilyticum sp. nov., a pectinase-producing bacterium isolated from alkaline and saline soil, and emended description of the genus Sinomicrobium.</title>
        <authorList>
            <person name="Cheng B."/>
            <person name="Li C."/>
            <person name="Lai Q."/>
            <person name="Du M."/>
            <person name="Shao Z."/>
            <person name="Xu P."/>
            <person name="Yang C."/>
        </authorList>
    </citation>
    <scope>NUCLEOTIDE SEQUENCE [LARGE SCALE GENOMIC DNA]</scope>
    <source>
        <strain evidence="8 9">5DNS001</strain>
    </source>
</reference>
<dbReference type="OrthoDB" id="5694214at2"/>
<dbReference type="RefSeq" id="WP_123215090.1">
    <property type="nucleotide sequence ID" value="NZ_RJTM01000029.1"/>
</dbReference>
<feature type="domain" description="SusD-like N-terminal" evidence="7">
    <location>
        <begin position="24"/>
        <end position="215"/>
    </location>
</feature>
<sequence length="432" mass="48064">MKSLAKIFLITTVLLSASCNNELDLYPRSAVSSDTELTEKDVETFLIGVYNSVQNNPRRESYILGDLLGGDLNSGGSTNGGGTNAFISNILRPEHSVVNNTWSGYFAALYQVNTLLKSLEALPANERLEEVKGTAHYFRGYLYYNLVTRYGGVPILRENTLEKLPRNSEEEVWRFIEEELETAISRAPSFGQGIGGDFYFVSSEAAIALMARVKLAQGKREEAAALAEQLISSPVFQLDDFNKIFRKQGNTEVIFAFENLTEESGITLSTLFYTYAHPQSGSYVYKPNPQAMDMFESGDLRAGISVDTYEGLNVVNKYPSGQTGTDPVIISRLGELYLISAEAQGLQGINRLNELREARGLGPVSASSEGEYLDLILEERRRELFAEGFRWYDLVRTGKAQSVIGIMDREILLPLPETELLLNENLTQNPSY</sequence>
<evidence type="ECO:0000259" key="6">
    <source>
        <dbReference type="Pfam" id="PF07980"/>
    </source>
</evidence>
<evidence type="ECO:0000313" key="8">
    <source>
        <dbReference type="EMBL" id="RNL90713.1"/>
    </source>
</evidence>
<protein>
    <submittedName>
        <fullName evidence="8">RagB/SusD family nutrient uptake outer membrane protein</fullName>
    </submittedName>
</protein>
<dbReference type="GO" id="GO:0009279">
    <property type="term" value="C:cell outer membrane"/>
    <property type="evidence" value="ECO:0007669"/>
    <property type="project" value="UniProtKB-SubCell"/>
</dbReference>
<evidence type="ECO:0000256" key="2">
    <source>
        <dbReference type="ARBA" id="ARBA00006275"/>
    </source>
</evidence>
<comment type="caution">
    <text evidence="8">The sequence shown here is derived from an EMBL/GenBank/DDBJ whole genome shotgun (WGS) entry which is preliminary data.</text>
</comment>